<dbReference type="AlphaFoldDB" id="A0A3D9US07"/>
<reference evidence="2 3" key="1">
    <citation type="submission" date="2018-08" db="EMBL/GenBank/DDBJ databases">
        <title>Sequencing the genomes of 1000 actinobacteria strains.</title>
        <authorList>
            <person name="Klenk H.-P."/>
        </authorList>
    </citation>
    <scope>NUCLEOTIDE SEQUENCE [LARGE SCALE GENOMIC DNA]</scope>
    <source>
        <strain evidence="2 3">DSM 22967</strain>
    </source>
</reference>
<evidence type="ECO:0000313" key="3">
    <source>
        <dbReference type="Proteomes" id="UP000256253"/>
    </source>
</evidence>
<proteinExistence type="predicted"/>
<organism evidence="2 3">
    <name type="scientific">Calidifontibacter indicus</name>
    <dbReference type="NCBI Taxonomy" id="419650"/>
    <lineage>
        <taxon>Bacteria</taxon>
        <taxon>Bacillati</taxon>
        <taxon>Actinomycetota</taxon>
        <taxon>Actinomycetes</taxon>
        <taxon>Micrococcales</taxon>
        <taxon>Dermacoccaceae</taxon>
        <taxon>Calidifontibacter</taxon>
    </lineage>
</organism>
<feature type="region of interest" description="Disordered" evidence="1">
    <location>
        <begin position="1"/>
        <end position="20"/>
    </location>
</feature>
<comment type="caution">
    <text evidence="2">The sequence shown here is derived from an EMBL/GenBank/DDBJ whole genome shotgun (WGS) entry which is preliminary data.</text>
</comment>
<evidence type="ECO:0000313" key="2">
    <source>
        <dbReference type="EMBL" id="REF32252.1"/>
    </source>
</evidence>
<dbReference type="EMBL" id="QTUA01000001">
    <property type="protein sequence ID" value="REF32252.1"/>
    <property type="molecule type" value="Genomic_DNA"/>
</dbReference>
<dbReference type="RefSeq" id="WP_115923986.1">
    <property type="nucleotide sequence ID" value="NZ_QTUA01000001.1"/>
</dbReference>
<name>A0A3D9US07_9MICO</name>
<sequence length="212" mass="23005">MPDEQQRRPRRPQPMTPEQIEVHAESVDPAKASEIAHETAQILVRTGRASDDPKLTATLVDLVAELGLSTVADLWSRQPAVSLPGALWRVYALREWIERDAAGASQDYFEGRFRADVPAAIAGSAEPPSPDAMRELGHAILTGVYRGEFDTALERAAAFCEVVATGRVHRADLNDGRDEPAARTQTISASNLRATAADLRRAAASWRAGTLD</sequence>
<gene>
    <name evidence="2" type="ORF">DFJ65_3358</name>
</gene>
<dbReference type="Proteomes" id="UP000256253">
    <property type="component" value="Unassembled WGS sequence"/>
</dbReference>
<accession>A0A3D9US07</accession>
<evidence type="ECO:0000256" key="1">
    <source>
        <dbReference type="SAM" id="MobiDB-lite"/>
    </source>
</evidence>
<protein>
    <submittedName>
        <fullName evidence="2">Uncharacterized protein</fullName>
    </submittedName>
</protein>
<dbReference type="OrthoDB" id="5188280at2"/>
<keyword evidence="3" id="KW-1185">Reference proteome</keyword>